<dbReference type="InterPro" id="IPR001678">
    <property type="entry name" value="MeTrfase_RsmB-F_NOP2_dom"/>
</dbReference>
<proteinExistence type="inferred from homology"/>
<evidence type="ECO:0000313" key="14">
    <source>
        <dbReference type="Proteomes" id="UP001214638"/>
    </source>
</evidence>
<dbReference type="PANTHER" id="PTHR22808:SF3">
    <property type="entry name" value="5-METHYLCYTOSINE RRNA METHYLTRANSFERASE NSUN4"/>
    <property type="match status" value="1"/>
</dbReference>
<protein>
    <recommendedName>
        <fullName evidence="9">NOL1/NOP2/Sun domain family member 4</fullName>
    </recommendedName>
</protein>
<comment type="subcellular location">
    <subcellularLocation>
        <location evidence="1">Mitochondrion</location>
    </subcellularLocation>
</comment>
<dbReference type="InterPro" id="IPR023267">
    <property type="entry name" value="RCMT"/>
</dbReference>
<keyword evidence="7" id="KW-0809">Transit peptide</keyword>
<keyword evidence="8" id="KW-0496">Mitochondrion</keyword>
<accession>A0AAD9PLL9</accession>
<evidence type="ECO:0000256" key="7">
    <source>
        <dbReference type="ARBA" id="ARBA00022946"/>
    </source>
</evidence>
<keyword evidence="3 11" id="KW-0489">Methyltransferase</keyword>
<keyword evidence="4 11" id="KW-0808">Transferase</keyword>
<dbReference type="EMBL" id="JALLKP010000002">
    <property type="protein sequence ID" value="KAK2196727.1"/>
    <property type="molecule type" value="Genomic_DNA"/>
</dbReference>
<keyword evidence="14" id="KW-1185">Reference proteome</keyword>
<dbReference type="Pfam" id="PF01189">
    <property type="entry name" value="Methyltr_RsmB-F"/>
    <property type="match status" value="1"/>
</dbReference>
<dbReference type="GO" id="GO:0005762">
    <property type="term" value="C:mitochondrial large ribosomal subunit"/>
    <property type="evidence" value="ECO:0007669"/>
    <property type="project" value="TreeGrafter"/>
</dbReference>
<dbReference type="KEGG" id="bdw:94336274"/>
<dbReference type="RefSeq" id="XP_067803569.1">
    <property type="nucleotide sequence ID" value="XM_067947005.1"/>
</dbReference>
<dbReference type="InterPro" id="IPR029063">
    <property type="entry name" value="SAM-dependent_MTases_sf"/>
</dbReference>
<comment type="similarity">
    <text evidence="11">Belongs to the class I-like SAM-binding methyltransferase superfamily. RsmB/NOP family.</text>
</comment>
<evidence type="ECO:0000256" key="11">
    <source>
        <dbReference type="PROSITE-ProRule" id="PRU01023"/>
    </source>
</evidence>
<dbReference type="Gene3D" id="3.40.50.150">
    <property type="entry name" value="Vaccinia Virus protein VP39"/>
    <property type="match status" value="1"/>
</dbReference>
<evidence type="ECO:0000256" key="8">
    <source>
        <dbReference type="ARBA" id="ARBA00023128"/>
    </source>
</evidence>
<comment type="catalytic activity">
    <reaction evidence="10">
        <text>a cytidine in rRNA + S-adenosyl-L-methionine = a 5-methylcytidine in rRNA + S-adenosyl-L-homocysteine + H(+)</text>
        <dbReference type="Rhea" id="RHEA:61484"/>
        <dbReference type="Rhea" id="RHEA-COMP:15836"/>
        <dbReference type="Rhea" id="RHEA-COMP:15837"/>
        <dbReference type="ChEBI" id="CHEBI:15378"/>
        <dbReference type="ChEBI" id="CHEBI:57856"/>
        <dbReference type="ChEBI" id="CHEBI:59789"/>
        <dbReference type="ChEBI" id="CHEBI:74483"/>
        <dbReference type="ChEBI" id="CHEBI:82748"/>
    </reaction>
</comment>
<dbReference type="InterPro" id="IPR049560">
    <property type="entry name" value="MeTrfase_RsmB-F_NOP2_cat"/>
</dbReference>
<feature type="binding site" evidence="11">
    <location>
        <position position="186"/>
    </location>
    <ligand>
        <name>S-adenosyl-L-methionine</name>
        <dbReference type="ChEBI" id="CHEBI:59789"/>
    </ligand>
</feature>
<evidence type="ECO:0000256" key="2">
    <source>
        <dbReference type="ARBA" id="ARBA00022552"/>
    </source>
</evidence>
<evidence type="ECO:0000313" key="13">
    <source>
        <dbReference type="EMBL" id="KAK2196727.1"/>
    </source>
</evidence>
<keyword evidence="5 11" id="KW-0949">S-adenosyl-L-methionine</keyword>
<sequence length="365" mass="41651">MKSAGKSGFESHFSALYKQRWKALYAAMHEPTLQTLLIPPFWSEIPDQENPEEVVEPLVTLQDMYLPWCFKIENGHESNVMKNELERSVFDANSRVTTLKQCCFYTDFGAAFGAFCLGVLPGDRVLDLITNNGAKSLIFASCLFQEYKNTLHGISNASEKSTSEIVNLLNTKSHTKNGPGLLVINESNKVTSTLRKLLPERLFTSGSIQMVNYNIKEASKFNRFGKFDKIFVHAPTSNESKMIQRQDFGKWIESNHKSNANHALEILNDFIRHLKPGGTMVYYSNSIHSYENELVVHSFLEQHENVQIVKITHGMLSNYFSQIHRQEMKSDCLRVEIRRFGVALMPDKEIGGPAFICKFTLKRHE</sequence>
<dbReference type="Proteomes" id="UP001214638">
    <property type="component" value="Unassembled WGS sequence"/>
</dbReference>
<evidence type="ECO:0000259" key="12">
    <source>
        <dbReference type="PROSITE" id="PS51686"/>
    </source>
</evidence>
<evidence type="ECO:0000256" key="5">
    <source>
        <dbReference type="ARBA" id="ARBA00022691"/>
    </source>
</evidence>
<evidence type="ECO:0000256" key="10">
    <source>
        <dbReference type="ARBA" id="ARBA00049302"/>
    </source>
</evidence>
<dbReference type="SUPFAM" id="SSF53335">
    <property type="entry name" value="S-adenosyl-L-methionine-dependent methyltransferases"/>
    <property type="match status" value="1"/>
</dbReference>
<reference evidence="13" key="1">
    <citation type="journal article" date="2023" name="Nat. Microbiol.">
        <title>Babesia duncani multi-omics identifies virulence factors and drug targets.</title>
        <authorList>
            <person name="Singh P."/>
            <person name="Lonardi S."/>
            <person name="Liang Q."/>
            <person name="Vydyam P."/>
            <person name="Khabirova E."/>
            <person name="Fang T."/>
            <person name="Gihaz S."/>
            <person name="Thekkiniath J."/>
            <person name="Munshi M."/>
            <person name="Abel S."/>
            <person name="Ciampossin L."/>
            <person name="Batugedara G."/>
            <person name="Gupta M."/>
            <person name="Lu X.M."/>
            <person name="Lenz T."/>
            <person name="Chakravarty S."/>
            <person name="Cornillot E."/>
            <person name="Hu Y."/>
            <person name="Ma W."/>
            <person name="Gonzalez L.M."/>
            <person name="Sanchez S."/>
            <person name="Estrada K."/>
            <person name="Sanchez-Flores A."/>
            <person name="Montero E."/>
            <person name="Harb O.S."/>
            <person name="Le Roch K.G."/>
            <person name="Mamoun C.B."/>
        </authorList>
    </citation>
    <scope>NUCLEOTIDE SEQUENCE</scope>
    <source>
        <strain evidence="13">WA1</strain>
    </source>
</reference>
<comment type="caution">
    <text evidence="13">The sequence shown here is derived from an EMBL/GenBank/DDBJ whole genome shotgun (WGS) entry which is preliminary data.</text>
</comment>
<comment type="caution">
    <text evidence="11">Lacks conserved residue(s) required for the propagation of feature annotation.</text>
</comment>
<dbReference type="PANTHER" id="PTHR22808">
    <property type="entry name" value="NCL1 YEAST -RELATED NOL1/NOP2/FMU SUN DOMAIN-CONTAINING"/>
    <property type="match status" value="1"/>
</dbReference>
<keyword evidence="6 11" id="KW-0694">RNA-binding</keyword>
<evidence type="ECO:0000256" key="1">
    <source>
        <dbReference type="ARBA" id="ARBA00004173"/>
    </source>
</evidence>
<gene>
    <name evidence="13" type="ORF">BdWA1_001976</name>
</gene>
<dbReference type="GO" id="GO:0003723">
    <property type="term" value="F:RNA binding"/>
    <property type="evidence" value="ECO:0007669"/>
    <property type="project" value="UniProtKB-UniRule"/>
</dbReference>
<keyword evidence="2" id="KW-0698">rRNA processing</keyword>
<evidence type="ECO:0000256" key="6">
    <source>
        <dbReference type="ARBA" id="ARBA00022884"/>
    </source>
</evidence>
<dbReference type="AlphaFoldDB" id="A0AAD9PLL9"/>
<feature type="domain" description="SAM-dependent MTase RsmB/NOP-type" evidence="12">
    <location>
        <begin position="58"/>
        <end position="362"/>
    </location>
</feature>
<evidence type="ECO:0000256" key="4">
    <source>
        <dbReference type="ARBA" id="ARBA00022679"/>
    </source>
</evidence>
<evidence type="ECO:0000256" key="3">
    <source>
        <dbReference type="ARBA" id="ARBA00022603"/>
    </source>
</evidence>
<organism evidence="13 14">
    <name type="scientific">Babesia duncani</name>
    <dbReference type="NCBI Taxonomy" id="323732"/>
    <lineage>
        <taxon>Eukaryota</taxon>
        <taxon>Sar</taxon>
        <taxon>Alveolata</taxon>
        <taxon>Apicomplexa</taxon>
        <taxon>Aconoidasida</taxon>
        <taxon>Piroplasmida</taxon>
        <taxon>Babesiidae</taxon>
        <taxon>Babesia</taxon>
    </lineage>
</organism>
<dbReference type="GeneID" id="94336274"/>
<name>A0AAD9PLL9_9APIC</name>
<dbReference type="PROSITE" id="PS51686">
    <property type="entry name" value="SAM_MT_RSMB_NOP"/>
    <property type="match status" value="1"/>
</dbReference>
<dbReference type="GO" id="GO:0008173">
    <property type="term" value="F:RNA methyltransferase activity"/>
    <property type="evidence" value="ECO:0007669"/>
    <property type="project" value="InterPro"/>
</dbReference>
<evidence type="ECO:0000256" key="9">
    <source>
        <dbReference type="ARBA" id="ARBA00042050"/>
    </source>
</evidence>
<dbReference type="GO" id="GO:0031167">
    <property type="term" value="P:rRNA methylation"/>
    <property type="evidence" value="ECO:0007669"/>
    <property type="project" value="TreeGrafter"/>
</dbReference>